<proteinExistence type="predicted"/>
<feature type="region of interest" description="Disordered" evidence="5">
    <location>
        <begin position="738"/>
        <end position="764"/>
    </location>
</feature>
<dbReference type="SMART" id="SM00112">
    <property type="entry name" value="CA"/>
    <property type="match status" value="1"/>
</dbReference>
<dbReference type="InterPro" id="IPR011049">
    <property type="entry name" value="Serralysin-like_metalloprot_C"/>
</dbReference>
<dbReference type="Pfam" id="PF16184">
    <property type="entry name" value="Cadherin_3"/>
    <property type="match status" value="2"/>
</dbReference>
<dbReference type="PANTHER" id="PTHR45739:SF8">
    <property type="entry name" value="FRAS1-RELATED EXTRACELLULAR MATRIX PROTEIN 1"/>
    <property type="match status" value="1"/>
</dbReference>
<dbReference type="NCBIfam" id="NF033510">
    <property type="entry name" value="Ca_tandemer"/>
    <property type="match status" value="11"/>
</dbReference>
<evidence type="ECO:0000256" key="3">
    <source>
        <dbReference type="ARBA" id="ARBA00022837"/>
    </source>
</evidence>
<protein>
    <submittedName>
        <fullName evidence="7">Retention module-containing protein</fullName>
    </submittedName>
</protein>
<dbReference type="Pfam" id="PF19077">
    <property type="entry name" value="Big_13"/>
    <property type="match status" value="10"/>
</dbReference>
<dbReference type="InterPro" id="IPR013783">
    <property type="entry name" value="Ig-like_fold"/>
</dbReference>
<feature type="region of interest" description="Disordered" evidence="5">
    <location>
        <begin position="544"/>
        <end position="565"/>
    </location>
</feature>
<dbReference type="InterPro" id="IPR051561">
    <property type="entry name" value="FRAS1_ECM"/>
</dbReference>
<dbReference type="PROSITE" id="PS51854">
    <property type="entry name" value="CSPG"/>
    <property type="match status" value="2"/>
</dbReference>
<dbReference type="GO" id="GO:0007156">
    <property type="term" value="P:homophilic cell adhesion via plasma membrane adhesion molecules"/>
    <property type="evidence" value="ECO:0007669"/>
    <property type="project" value="InterPro"/>
</dbReference>
<dbReference type="GO" id="GO:0016020">
    <property type="term" value="C:membrane"/>
    <property type="evidence" value="ECO:0007669"/>
    <property type="project" value="InterPro"/>
</dbReference>
<dbReference type="EMBL" id="JACCKB010000001">
    <property type="protein sequence ID" value="NYZ64489.1"/>
    <property type="molecule type" value="Genomic_DNA"/>
</dbReference>
<dbReference type="RefSeq" id="WP_180566521.1">
    <property type="nucleotide sequence ID" value="NZ_JACCKB010000001.1"/>
</dbReference>
<evidence type="ECO:0000256" key="4">
    <source>
        <dbReference type="ARBA" id="ARBA00023180"/>
    </source>
</evidence>
<dbReference type="InterPro" id="IPR015919">
    <property type="entry name" value="Cadherin-like_sf"/>
</dbReference>
<keyword evidence="8" id="KW-1185">Reference proteome</keyword>
<evidence type="ECO:0000256" key="1">
    <source>
        <dbReference type="ARBA" id="ARBA00022729"/>
    </source>
</evidence>
<name>A0A853HVP4_9GAMM</name>
<dbReference type="InterPro" id="IPR002126">
    <property type="entry name" value="Cadherin-like_dom"/>
</dbReference>
<dbReference type="InterPro" id="IPR018511">
    <property type="entry name" value="Hemolysin-typ_Ca-bd_CS"/>
</dbReference>
<dbReference type="CDD" id="cd11304">
    <property type="entry name" value="Cadherin_repeat"/>
    <property type="match status" value="1"/>
</dbReference>
<evidence type="ECO:0000313" key="8">
    <source>
        <dbReference type="Proteomes" id="UP000569732"/>
    </source>
</evidence>
<feature type="compositionally biased region" description="Polar residues" evidence="5">
    <location>
        <begin position="552"/>
        <end position="565"/>
    </location>
</feature>
<keyword evidence="1" id="KW-0732">Signal</keyword>
<dbReference type="Pfam" id="PF17892">
    <property type="entry name" value="Cadherin_5"/>
    <property type="match status" value="1"/>
</dbReference>
<feature type="domain" description="Cadherin" evidence="6">
    <location>
        <begin position="1363"/>
        <end position="1473"/>
    </location>
</feature>
<comment type="caution">
    <text evidence="7">The sequence shown here is derived from an EMBL/GenBank/DDBJ whole genome shotgun (WGS) entry which is preliminary data.</text>
</comment>
<keyword evidence="3" id="KW-0106">Calcium</keyword>
<dbReference type="Pfam" id="PF00353">
    <property type="entry name" value="HemolysinCabind"/>
    <property type="match status" value="1"/>
</dbReference>
<dbReference type="GO" id="GO:0009653">
    <property type="term" value="P:anatomical structure morphogenesis"/>
    <property type="evidence" value="ECO:0007669"/>
    <property type="project" value="TreeGrafter"/>
</dbReference>
<organism evidence="7 8">
    <name type="scientific">Spartinivicinus marinus</name>
    <dbReference type="NCBI Taxonomy" id="2994442"/>
    <lineage>
        <taxon>Bacteria</taxon>
        <taxon>Pseudomonadati</taxon>
        <taxon>Pseudomonadota</taxon>
        <taxon>Gammaproteobacteria</taxon>
        <taxon>Oceanospirillales</taxon>
        <taxon>Zooshikellaceae</taxon>
        <taxon>Spartinivicinus</taxon>
    </lineage>
</organism>
<evidence type="ECO:0000259" key="6">
    <source>
        <dbReference type="PROSITE" id="PS50268"/>
    </source>
</evidence>
<dbReference type="InterPro" id="IPR044016">
    <property type="entry name" value="Big_13"/>
</dbReference>
<dbReference type="InterPro" id="IPR039005">
    <property type="entry name" value="CSPG_rpt"/>
</dbReference>
<accession>A0A853HVP4</accession>
<dbReference type="Gene3D" id="2.60.40.60">
    <property type="entry name" value="Cadherins"/>
    <property type="match status" value="1"/>
</dbReference>
<dbReference type="Proteomes" id="UP000569732">
    <property type="component" value="Unassembled WGS sequence"/>
</dbReference>
<keyword evidence="2" id="KW-0677">Repeat</keyword>
<dbReference type="PROSITE" id="PS50268">
    <property type="entry name" value="CADHERIN_2"/>
    <property type="match status" value="1"/>
</dbReference>
<dbReference type="InterPro" id="IPR001343">
    <property type="entry name" value="Hemolysn_Ca-bd"/>
</dbReference>
<reference evidence="7 8" key="1">
    <citation type="submission" date="2020-07" db="EMBL/GenBank/DDBJ databases">
        <title>Endozoicomonas sp. nov., isolated from sediment.</title>
        <authorList>
            <person name="Gu T."/>
        </authorList>
    </citation>
    <scope>NUCLEOTIDE SEQUENCE [LARGE SCALE GENOMIC DNA]</scope>
    <source>
        <strain evidence="7 8">SM1973</strain>
    </source>
</reference>
<dbReference type="Gene3D" id="2.60.40.10">
    <property type="entry name" value="Immunoglobulins"/>
    <property type="match status" value="12"/>
</dbReference>
<dbReference type="NCBIfam" id="NF033682">
    <property type="entry name" value="retention_LapA"/>
    <property type="match status" value="1"/>
</dbReference>
<dbReference type="InterPro" id="IPR041690">
    <property type="entry name" value="Cadherin_5"/>
</dbReference>
<dbReference type="GO" id="GO:0005509">
    <property type="term" value="F:calcium ion binding"/>
    <property type="evidence" value="ECO:0007669"/>
    <property type="project" value="InterPro"/>
</dbReference>
<evidence type="ECO:0000256" key="5">
    <source>
        <dbReference type="SAM" id="MobiDB-lite"/>
    </source>
</evidence>
<keyword evidence="4" id="KW-0325">Glycoprotein</keyword>
<evidence type="ECO:0000256" key="2">
    <source>
        <dbReference type="ARBA" id="ARBA00022737"/>
    </source>
</evidence>
<dbReference type="SUPFAM" id="SSF49313">
    <property type="entry name" value="Cadherin-like"/>
    <property type="match status" value="1"/>
</dbReference>
<dbReference type="PROSITE" id="PS00330">
    <property type="entry name" value="HEMOLYSIN_CALCIUM"/>
    <property type="match status" value="1"/>
</dbReference>
<dbReference type="SUPFAM" id="SSF51120">
    <property type="entry name" value="beta-Roll"/>
    <property type="match status" value="1"/>
</dbReference>
<dbReference type="InterPro" id="IPR047777">
    <property type="entry name" value="LapA-like_RM"/>
</dbReference>
<gene>
    <name evidence="7" type="ORF">H0A36_00625</name>
</gene>
<dbReference type="PANTHER" id="PTHR45739">
    <property type="entry name" value="MATRIX PROTEIN, PUTATIVE-RELATED"/>
    <property type="match status" value="1"/>
</dbReference>
<evidence type="ECO:0000313" key="7">
    <source>
        <dbReference type="EMBL" id="NYZ64489.1"/>
    </source>
</evidence>
<sequence length="2685" mass="278290">MANEKDDLTNITPDPIGFVKKLTGEAVAVSSTGATRELNVGDPVYPFEKIINKSGVILVEFTDGSSMDMGPEDSTVLDEDVIPEKHEVADAEEAATDVSAIQQALQAGADPTQVADATAAGTSGRQAAATIDHSEGAEGGMVLARDAHETIADAGFDTTGPAGLTGAAIEREVGDVAAGVSAEIAAASLGPSVPFLVINPVGPTDDATPDITGTATPNSTVTLLVGNQVLTTKAGPDGFWKVTPTDPLPVGRVITATGTTTDENGNTSPPTQAPVSITDTSTFITIDGPIEIDNVVDVAEQTDVLVSGTSEPNTKVVVSFIDEANGEVVSKLVTTDPNGKWSLTGNEVDLTPLQSGNITVQAVGTDPHNNTATATTAITLQPNVAVTAITDDTGNPTDYITSDQTLEISGTAEPNSTVEVFIDGTSIGTVPSDGNGNWTIDHTATSIPEGPHTITATVTDQSGNTATSTELPITIDVTPPAVAITQITDDSGNPTDFITNDQTLVISGTSEPNSTVEVQIDGTPIGTVQVDPNGNWSIDHTATQLPEGPHTVTATSTDPAGNQATTTQPVTIDVTAPVIDITGITDDSGNPSDFITNDQTLVISGTSNNPNSTVEVFIDGNSIGTVPTDGNGAWSIDHTPTQLPEGPHNITASTTDIAGNTATTAQPLTIDLTPPAVAITAITDDSGNPTDFITNDQNLVISGTTDSPTNTVEVFIDGVSIGNAVVDPNGNWNIDHTATTLPEGPHNITATSTDPAGNKTDTDQPLTIDVTAPVIAITAITDDTGNPTDFVTTDQTLVISGTSNNPNSTVEVFIDGNSIGTVPTDGSGAWSIDHTATTLPEGSYNITATTTDVAGNPATANQPLTIDLTPPAISITAITDDSGTPADFITNDQNLVISGTTDNPGNTVEVFIDGVSIGNAVVDPNGNWNIDHTATTLPEGQHNITATSTDPSGQQVTTSQPLTIDVTAPVIDITGITDDSGNPTDFITNDQTLVISGTSNNPNSTVEIFIDGGSIGTVPTDASGNWSIDHTATSLPEGPHNITATTIDTAGNIANTAQPLTIDVTAPVIDITGITDDSGNPTDFITNDQTLVISGTSNNPNSMVEVFIDGGSIGTVPTDASGNWSIDHTSTNLPEGPHNITATTIDTAGNIANTAQPLTIDVTAPVVDITAITDDSGTPADFITNDQTLVISGTSNNPNSTVEIFIDGTSIGTTPTDASGNWSIDHTATNLPEGPHNITASTTDVAGNTGTTDQPLTIDLTPPAVSITAITDDSGTPADFVTNDQTLVISGTTDNAANNVDVFIDNVLIGTAVVDQNGNWSIDHTATNLPEGPHNITATATDSAGNKADTDQPLTIDISAPSITSPDNFSIEENSPAGTVVGSVAAADATNVTYSFQGGALTSPDGYFAIDPNSGEISLTQAGADTAAANGLLDYESGIHADSLGIVVSDSAGNQSTQQLTINITDVNEPPQITANTLDINEGQTVVLNSANLAATDPETNDPALIFTVDTVQNGQFELVGNPGAPVTSFTQQQVIDGEVQFVHNGTDNPPSYNVTVTDEGGLTDTGAVAVNFTAVNEPPTITDNTLDINEGQTVVLTSTNLAATDPETNDPDLVFTVSNIQNGQFQLVSNNSVVTSFTQAQVTNGEIQFVHNGSENPPSYTVTVTDEGGLTDTSNVGVNFTNVNEAPVVGDIELSQVLEDNVLVINQSDLLANSSDPDGDTLSVTSLSVDPQFGSLVDNGNGTWTFTPTEHYSGDDVPFSFTVSDGALTTSGTAMLDIIPDADIPNLNIGDPSMGPGNGLVGEYYGVETAVGTYNLSNVAGTVANNNPDATFVSTAINYTGGIDSLGTGNSLQQFLKQDATSLSADPGDTSHGVINLKGFIYLEAGTYTLSALHDDGISIDIGGENVLTREGFAGTRIDSTFTIDNSGVYSFNLDYYDQGSIHNLDLLLGLQGQQLQPLSQSFTYQTLTDAENAVDDGGLVYVDNPSGMDYYTVTGNTGYEDTFIDLVDLNAALVDVDGSESLVMNLENIPVGAELTDGTNKFIATAGNTTVDMSVGWNLSNLSIKPPANFNGTFDLNFKATSIEQLNNDQAANSQTITVTVLPVADVPTASDFTIDLNEQVTTDGDSSDEFTTYSFSQSDFTDASKGNYFDEQGDALSSITITSLPTNGTLLFNGNPVTAGQIINAGDINNLSFRADSNASGDNFASFDYQVSDGTDTSDAQTINFNIAAQADQPVIDIATEQQTNVFTSSFEGATGVAAGQASFVDTVDGWLTASNSKIEVRGWSGDFYTANSGTHFIELNDDPTNQFPDALNIYRDINTEAGAKYELSFYYSPRPGYDAETTKIEVWWDGKLIDTIAQNGGTDQNVANTWQQYNYTLAGDGTSARLEFRAAGDPRSGGRGAFLDDVQLTETRGGSATGYEDTTIKLPDITVTSVDPGEQVTYSLSGMPVSAVISDGVNSEVFSGGQLDISNWTLSNLSITPPPGHKADIDLTFTATATEPSTGHSTQATETIHVDILSLPEQVGSPQYVDGDTSANVLTGGDGIDFISGGFGHDTLTGGEGADQFIWHRDDSGALTNEGVVTVAPDPNNPQIDHVTDFEAHKDILNVKDLLASENAQNIDDYLTLNFSGGSTTIDVSPNGDGQVYQKIVLDNVDLSTQYGGGSSHDIIQNMILEGTLVIDQ</sequence>